<feature type="domain" description="HTH merR-type" evidence="2">
    <location>
        <begin position="8"/>
        <end position="77"/>
    </location>
</feature>
<dbReference type="InterPro" id="IPR000551">
    <property type="entry name" value="MerR-type_HTH_dom"/>
</dbReference>
<dbReference type="EMBL" id="CAFBMR010000043">
    <property type="protein sequence ID" value="CAB4916092.1"/>
    <property type="molecule type" value="Genomic_DNA"/>
</dbReference>
<name>A0A6J7H8S2_9ZZZZ</name>
<dbReference type="GO" id="GO:0003677">
    <property type="term" value="F:DNA binding"/>
    <property type="evidence" value="ECO:0007669"/>
    <property type="project" value="UniProtKB-KW"/>
</dbReference>
<dbReference type="Gene3D" id="1.10.1660.10">
    <property type="match status" value="1"/>
</dbReference>
<dbReference type="InterPro" id="IPR036594">
    <property type="entry name" value="Meth_synthase_dom"/>
</dbReference>
<reference evidence="3" key="1">
    <citation type="submission" date="2020-05" db="EMBL/GenBank/DDBJ databases">
        <authorList>
            <person name="Chiriac C."/>
            <person name="Salcher M."/>
            <person name="Ghai R."/>
            <person name="Kavagutti S V."/>
        </authorList>
    </citation>
    <scope>NUCLEOTIDE SEQUENCE</scope>
</reference>
<protein>
    <submittedName>
        <fullName evidence="3">Unannotated protein</fullName>
    </submittedName>
</protein>
<evidence type="ECO:0000313" key="3">
    <source>
        <dbReference type="EMBL" id="CAB4916092.1"/>
    </source>
</evidence>
<dbReference type="GO" id="GO:0003700">
    <property type="term" value="F:DNA-binding transcription factor activity"/>
    <property type="evidence" value="ECO:0007669"/>
    <property type="project" value="InterPro"/>
</dbReference>
<dbReference type="AlphaFoldDB" id="A0A6J7H8S2"/>
<organism evidence="3">
    <name type="scientific">freshwater metagenome</name>
    <dbReference type="NCBI Taxonomy" id="449393"/>
    <lineage>
        <taxon>unclassified sequences</taxon>
        <taxon>metagenomes</taxon>
        <taxon>ecological metagenomes</taxon>
    </lineage>
</organism>
<sequence>MDSAQAPAITVAAVARRLGVSPATLRTWDRRYGVGPSEHNAGAHRRYSPDDLAALERMQALIRAGVSTADAARAVLSGAGLAAVAPLATPKVPSRPGGGAVISVAGAIPSARGLARAAMCLDGRACVDLITDSLRERGAVWTWDEILIPVLTGLGQRWNDTGGSIETEHLVSESVKQAFGAYTYELIRGERSERVVLLASAPDEPHTLPLWALAAALAERRVVSVQLGSRLPVHSFTSAIKRTGPAAVFVWSQTDETGHLDLLEAIPDTRRPPLVLVGGPGWDPHAAEGHWVGDLSSAVTRLVRAVVG</sequence>
<dbReference type="InterPro" id="IPR009061">
    <property type="entry name" value="DNA-bd_dom_put_sf"/>
</dbReference>
<dbReference type="CDD" id="cd01104">
    <property type="entry name" value="HTH_MlrA-CarA"/>
    <property type="match status" value="1"/>
</dbReference>
<dbReference type="Pfam" id="PF02607">
    <property type="entry name" value="B12-binding_2"/>
    <property type="match status" value="1"/>
</dbReference>
<gene>
    <name evidence="3" type="ORF">UFOPK3610_01132</name>
</gene>
<keyword evidence="1" id="KW-0238">DNA-binding</keyword>
<proteinExistence type="predicted"/>
<dbReference type="PROSITE" id="PS50937">
    <property type="entry name" value="HTH_MERR_2"/>
    <property type="match status" value="1"/>
</dbReference>
<dbReference type="InterPro" id="IPR003759">
    <property type="entry name" value="Cbl-bd_cap"/>
</dbReference>
<accession>A0A6J7H8S2</accession>
<dbReference type="PANTHER" id="PTHR30204:SF97">
    <property type="entry name" value="MERR FAMILY REGULATORY PROTEIN"/>
    <property type="match status" value="1"/>
</dbReference>
<evidence type="ECO:0000256" key="1">
    <source>
        <dbReference type="ARBA" id="ARBA00023125"/>
    </source>
</evidence>
<dbReference type="Gene3D" id="1.10.1240.10">
    <property type="entry name" value="Methionine synthase domain"/>
    <property type="match status" value="1"/>
</dbReference>
<dbReference type="InterPro" id="IPR047057">
    <property type="entry name" value="MerR_fam"/>
</dbReference>
<dbReference type="SMART" id="SM00422">
    <property type="entry name" value="HTH_MERR"/>
    <property type="match status" value="1"/>
</dbReference>
<evidence type="ECO:0000259" key="2">
    <source>
        <dbReference type="PROSITE" id="PS50937"/>
    </source>
</evidence>
<dbReference type="PANTHER" id="PTHR30204">
    <property type="entry name" value="REDOX-CYCLING DRUG-SENSING TRANSCRIPTIONAL ACTIVATOR SOXR"/>
    <property type="match status" value="1"/>
</dbReference>
<dbReference type="Gene3D" id="3.40.50.280">
    <property type="entry name" value="Cobalamin-binding domain"/>
    <property type="match status" value="1"/>
</dbReference>
<dbReference type="Pfam" id="PF13411">
    <property type="entry name" value="MerR_1"/>
    <property type="match status" value="1"/>
</dbReference>
<dbReference type="SUPFAM" id="SSF46955">
    <property type="entry name" value="Putative DNA-binding domain"/>
    <property type="match status" value="1"/>
</dbReference>